<evidence type="ECO:0000313" key="1">
    <source>
        <dbReference type="EMBL" id="KKM74735.1"/>
    </source>
</evidence>
<gene>
    <name evidence="1" type="ORF">LCGC14_1397390</name>
</gene>
<dbReference type="EMBL" id="LAZR01009092">
    <property type="protein sequence ID" value="KKM74735.1"/>
    <property type="molecule type" value="Genomic_DNA"/>
</dbReference>
<organism evidence="1">
    <name type="scientific">marine sediment metagenome</name>
    <dbReference type="NCBI Taxonomy" id="412755"/>
    <lineage>
        <taxon>unclassified sequences</taxon>
        <taxon>metagenomes</taxon>
        <taxon>ecological metagenomes</taxon>
    </lineage>
</organism>
<sequence>MFEAFYMICGVVIWECLKWYWRVDFFRLRGL</sequence>
<accession>A0A0F9MDP1</accession>
<reference evidence="1" key="1">
    <citation type="journal article" date="2015" name="Nature">
        <title>Complex archaea that bridge the gap between prokaryotes and eukaryotes.</title>
        <authorList>
            <person name="Spang A."/>
            <person name="Saw J.H."/>
            <person name="Jorgensen S.L."/>
            <person name="Zaremba-Niedzwiedzka K."/>
            <person name="Martijn J."/>
            <person name="Lind A.E."/>
            <person name="van Eijk R."/>
            <person name="Schleper C."/>
            <person name="Guy L."/>
            <person name="Ettema T.J."/>
        </authorList>
    </citation>
    <scope>NUCLEOTIDE SEQUENCE</scope>
</reference>
<protein>
    <submittedName>
        <fullName evidence="1">Uncharacterized protein</fullName>
    </submittedName>
</protein>
<name>A0A0F9MDP1_9ZZZZ</name>
<comment type="caution">
    <text evidence="1">The sequence shown here is derived from an EMBL/GenBank/DDBJ whole genome shotgun (WGS) entry which is preliminary data.</text>
</comment>
<proteinExistence type="predicted"/>
<dbReference type="AlphaFoldDB" id="A0A0F9MDP1"/>